<dbReference type="InterPro" id="IPR000504">
    <property type="entry name" value="RRM_dom"/>
</dbReference>
<dbReference type="GO" id="GO:0005737">
    <property type="term" value="C:cytoplasm"/>
    <property type="evidence" value="ECO:0007669"/>
    <property type="project" value="TreeGrafter"/>
</dbReference>
<dbReference type="PROSITE" id="PS50102">
    <property type="entry name" value="RRM"/>
    <property type="match status" value="2"/>
</dbReference>
<dbReference type="InterPro" id="IPR050374">
    <property type="entry name" value="RRT5_SRSF_SR"/>
</dbReference>
<feature type="compositionally biased region" description="Basic residues" evidence="3">
    <location>
        <begin position="253"/>
        <end position="284"/>
    </location>
</feature>
<evidence type="ECO:0000259" key="4">
    <source>
        <dbReference type="PROSITE" id="PS50102"/>
    </source>
</evidence>
<dbReference type="EMBL" id="LSMT01000581">
    <property type="protein sequence ID" value="PFX16057.1"/>
    <property type="molecule type" value="Genomic_DNA"/>
</dbReference>
<feature type="domain" description="RRM" evidence="4">
    <location>
        <begin position="3"/>
        <end position="73"/>
    </location>
</feature>
<keyword evidence="1 2" id="KW-0694">RNA-binding</keyword>
<dbReference type="Proteomes" id="UP000225706">
    <property type="component" value="Unassembled WGS sequence"/>
</dbReference>
<dbReference type="OrthoDB" id="1099063at2759"/>
<accession>A0A2B4RI70</accession>
<organism evidence="5 6">
    <name type="scientific">Stylophora pistillata</name>
    <name type="common">Smooth cauliflower coral</name>
    <dbReference type="NCBI Taxonomy" id="50429"/>
    <lineage>
        <taxon>Eukaryota</taxon>
        <taxon>Metazoa</taxon>
        <taxon>Cnidaria</taxon>
        <taxon>Anthozoa</taxon>
        <taxon>Hexacorallia</taxon>
        <taxon>Scleractinia</taxon>
        <taxon>Astrocoeniina</taxon>
        <taxon>Pocilloporidae</taxon>
        <taxon>Stylophora</taxon>
    </lineage>
</organism>
<dbReference type="InterPro" id="IPR035979">
    <property type="entry name" value="RBD_domain_sf"/>
</dbReference>
<feature type="compositionally biased region" description="Basic residues" evidence="3">
    <location>
        <begin position="296"/>
        <end position="308"/>
    </location>
</feature>
<evidence type="ECO:0000313" key="6">
    <source>
        <dbReference type="Proteomes" id="UP000225706"/>
    </source>
</evidence>
<evidence type="ECO:0000313" key="5">
    <source>
        <dbReference type="EMBL" id="PFX16057.1"/>
    </source>
</evidence>
<dbReference type="STRING" id="50429.A0A2B4RI70"/>
<sequence>MSGRIYCGRLPANATEKDLESLLKSFGKIRDIDFKEGYAYAVFKDYNDADRAVQELNGKEFMGQNILVERAKDIRNGVGGYTIAGGYTARVRQPKPPPVRTNFRIRVENLPARAKWSELKEFMSVAGDVTFADTHRRRPGEGVVEFSNKEDMINALESLDKQEFLGKKIRLVEETPRSTRERSFSRSRSSSPPPKRKRHSSSPSLSHSKVRRSHSPDQSKSPERSSKKHSHSASPSRSSRRRSRSRSSSNLKSKSHSSRRRRSHSKSPKRSRHKSRSRSNSKSKSKSEKHSSSKDKSRKKKKHKSRSRSRSESPRRRR</sequence>
<feature type="compositionally biased region" description="Basic and acidic residues" evidence="3">
    <location>
        <begin position="214"/>
        <end position="225"/>
    </location>
</feature>
<name>A0A2B4RI70_STYPI</name>
<dbReference type="Gene3D" id="3.30.70.330">
    <property type="match status" value="2"/>
</dbReference>
<reference evidence="6" key="1">
    <citation type="journal article" date="2017" name="bioRxiv">
        <title>Comparative analysis of the genomes of Stylophora pistillata and Acropora digitifera provides evidence for extensive differences between species of corals.</title>
        <authorList>
            <person name="Voolstra C.R."/>
            <person name="Li Y."/>
            <person name="Liew Y.J."/>
            <person name="Baumgarten S."/>
            <person name="Zoccola D."/>
            <person name="Flot J.-F."/>
            <person name="Tambutte S."/>
            <person name="Allemand D."/>
            <person name="Aranda M."/>
        </authorList>
    </citation>
    <scope>NUCLEOTIDE SEQUENCE [LARGE SCALE GENOMIC DNA]</scope>
</reference>
<feature type="compositionally biased region" description="Basic and acidic residues" evidence="3">
    <location>
        <begin position="285"/>
        <end position="295"/>
    </location>
</feature>
<dbReference type="CDD" id="cd12339">
    <property type="entry name" value="RRM2_SRSF1_4_like"/>
    <property type="match status" value="1"/>
</dbReference>
<dbReference type="PANTHER" id="PTHR23003:SF51">
    <property type="entry name" value="SERINE-ARGININE PROTEIN 55"/>
    <property type="match status" value="1"/>
</dbReference>
<feature type="compositionally biased region" description="Basic and acidic residues" evidence="3">
    <location>
        <begin position="175"/>
        <end position="184"/>
    </location>
</feature>
<dbReference type="SMART" id="SM00360">
    <property type="entry name" value="RRM"/>
    <property type="match status" value="2"/>
</dbReference>
<feature type="domain" description="RRM" evidence="4">
    <location>
        <begin position="103"/>
        <end position="176"/>
    </location>
</feature>
<dbReference type="PANTHER" id="PTHR23003">
    <property type="entry name" value="RNA RECOGNITION MOTIF RRM DOMAIN CONTAINING PROTEIN"/>
    <property type="match status" value="1"/>
</dbReference>
<dbReference type="GO" id="GO:0003729">
    <property type="term" value="F:mRNA binding"/>
    <property type="evidence" value="ECO:0007669"/>
    <property type="project" value="TreeGrafter"/>
</dbReference>
<comment type="caution">
    <text evidence="5">The sequence shown here is derived from an EMBL/GenBank/DDBJ whole genome shotgun (WGS) entry which is preliminary data.</text>
</comment>
<evidence type="ECO:0000256" key="2">
    <source>
        <dbReference type="PROSITE-ProRule" id="PRU00176"/>
    </source>
</evidence>
<keyword evidence="6" id="KW-1185">Reference proteome</keyword>
<feature type="compositionally biased region" description="Basic and acidic residues" evidence="3">
    <location>
        <begin position="309"/>
        <end position="318"/>
    </location>
</feature>
<dbReference type="SUPFAM" id="SSF54928">
    <property type="entry name" value="RNA-binding domain, RBD"/>
    <property type="match status" value="1"/>
</dbReference>
<evidence type="ECO:0000256" key="3">
    <source>
        <dbReference type="SAM" id="MobiDB-lite"/>
    </source>
</evidence>
<gene>
    <name evidence="5" type="primary">Srsf4</name>
    <name evidence="5" type="ORF">AWC38_SpisGene19699</name>
</gene>
<dbReference type="Pfam" id="PF00076">
    <property type="entry name" value="RRM_1"/>
    <property type="match status" value="2"/>
</dbReference>
<dbReference type="GO" id="GO:0005634">
    <property type="term" value="C:nucleus"/>
    <property type="evidence" value="ECO:0007669"/>
    <property type="project" value="TreeGrafter"/>
</dbReference>
<proteinExistence type="predicted"/>
<protein>
    <submittedName>
        <fullName evidence="5">Serine/arginine-rich splicing factor 4</fullName>
    </submittedName>
</protein>
<dbReference type="InterPro" id="IPR012677">
    <property type="entry name" value="Nucleotide-bd_a/b_plait_sf"/>
</dbReference>
<feature type="region of interest" description="Disordered" evidence="3">
    <location>
        <begin position="175"/>
        <end position="318"/>
    </location>
</feature>
<evidence type="ECO:0000256" key="1">
    <source>
        <dbReference type="ARBA" id="ARBA00022884"/>
    </source>
</evidence>
<dbReference type="AlphaFoldDB" id="A0A2B4RI70"/>